<gene>
    <name evidence="2" type="primary">Vigan.09G026400</name>
    <name evidence="2" type="ORF">VIGAN_09026400</name>
</gene>
<keyword evidence="3" id="KW-1185">Reference proteome</keyword>
<evidence type="ECO:0008006" key="4">
    <source>
        <dbReference type="Google" id="ProtNLM"/>
    </source>
</evidence>
<dbReference type="OrthoDB" id="1435453at2759"/>
<dbReference type="Gene3D" id="3.80.10.10">
    <property type="entry name" value="Ribonuclease Inhibitor"/>
    <property type="match status" value="2"/>
</dbReference>
<dbReference type="SUPFAM" id="SSF52058">
    <property type="entry name" value="L domain-like"/>
    <property type="match status" value="1"/>
</dbReference>
<dbReference type="EMBL" id="AP015042">
    <property type="protein sequence ID" value="BAT96937.1"/>
    <property type="molecule type" value="Genomic_DNA"/>
</dbReference>
<keyword evidence="1" id="KW-0611">Plant defense</keyword>
<evidence type="ECO:0000313" key="2">
    <source>
        <dbReference type="EMBL" id="BAT96937.1"/>
    </source>
</evidence>
<proteinExistence type="predicted"/>
<dbReference type="AlphaFoldDB" id="A0A0S3SVU6"/>
<organism evidence="2 3">
    <name type="scientific">Vigna angularis var. angularis</name>
    <dbReference type="NCBI Taxonomy" id="157739"/>
    <lineage>
        <taxon>Eukaryota</taxon>
        <taxon>Viridiplantae</taxon>
        <taxon>Streptophyta</taxon>
        <taxon>Embryophyta</taxon>
        <taxon>Tracheophyta</taxon>
        <taxon>Spermatophyta</taxon>
        <taxon>Magnoliopsida</taxon>
        <taxon>eudicotyledons</taxon>
        <taxon>Gunneridae</taxon>
        <taxon>Pentapetalae</taxon>
        <taxon>rosids</taxon>
        <taxon>fabids</taxon>
        <taxon>Fabales</taxon>
        <taxon>Fabaceae</taxon>
        <taxon>Papilionoideae</taxon>
        <taxon>50 kb inversion clade</taxon>
        <taxon>NPAAA clade</taxon>
        <taxon>indigoferoid/millettioid clade</taxon>
        <taxon>Phaseoleae</taxon>
        <taxon>Vigna</taxon>
    </lineage>
</organism>
<evidence type="ECO:0000313" key="3">
    <source>
        <dbReference type="Proteomes" id="UP000291084"/>
    </source>
</evidence>
<dbReference type="GO" id="GO:0006952">
    <property type="term" value="P:defense response"/>
    <property type="evidence" value="ECO:0007669"/>
    <property type="project" value="UniProtKB-KW"/>
</dbReference>
<accession>A0A0S3SVU6</accession>
<protein>
    <recommendedName>
        <fullName evidence="4">NB-ARC domain-containing protein</fullName>
    </recommendedName>
</protein>
<name>A0A0S3SVU6_PHAAN</name>
<dbReference type="PANTHER" id="PTHR36766">
    <property type="entry name" value="PLANT BROAD-SPECTRUM MILDEW RESISTANCE PROTEIN RPW8"/>
    <property type="match status" value="1"/>
</dbReference>
<dbReference type="PANTHER" id="PTHR36766:SF30">
    <property type="entry name" value="TIR-NBS TYPE DISEASE RESISTANCE PROTEIN-RELATED"/>
    <property type="match status" value="1"/>
</dbReference>
<evidence type="ECO:0000256" key="1">
    <source>
        <dbReference type="ARBA" id="ARBA00022821"/>
    </source>
</evidence>
<reference evidence="2 3" key="1">
    <citation type="journal article" date="2015" name="Sci. Rep.">
        <title>The power of single molecule real-time sequencing technology in the de novo assembly of a eukaryotic genome.</title>
        <authorList>
            <person name="Sakai H."/>
            <person name="Naito K."/>
            <person name="Ogiso-Tanaka E."/>
            <person name="Takahashi Y."/>
            <person name="Iseki K."/>
            <person name="Muto C."/>
            <person name="Satou K."/>
            <person name="Teruya K."/>
            <person name="Shiroma A."/>
            <person name="Shimoji M."/>
            <person name="Hirano T."/>
            <person name="Itoh T."/>
            <person name="Kaga A."/>
            <person name="Tomooka N."/>
        </authorList>
    </citation>
    <scope>NUCLEOTIDE SEQUENCE [LARGE SCALE GENOMIC DNA]</scope>
    <source>
        <strain evidence="3">cv. Shumari</strain>
    </source>
</reference>
<dbReference type="Proteomes" id="UP000291084">
    <property type="component" value="Chromosome 9"/>
</dbReference>
<dbReference type="InterPro" id="IPR032675">
    <property type="entry name" value="LRR_dom_sf"/>
</dbReference>
<sequence length="202" mass="22934">MISQEQPHNHLKYLWIEECSEFESFPNEGLFAPQLVSFNIRGLKKLKSMPKYMSALLPSLNRLDIFYCPALEMSEGYLPSNVKKMFLGDCSKLVASLKGAWGTNPSLKILYICNVDLECFPGEGLLPLSLDHLEIYDCPNLKKLDYKGLCHLSSLQTLVLRDCPILQCLPEEGLPKSISKLEIVDCLLLKQRCKKQEVLLLI</sequence>